<dbReference type="RefSeq" id="WP_311617192.1">
    <property type="nucleotide sequence ID" value="NZ_JAVREV010000004.1"/>
</dbReference>
<gene>
    <name evidence="3" type="ORF">RM779_09290</name>
</gene>
<dbReference type="SUPFAM" id="SSF50475">
    <property type="entry name" value="FMN-binding split barrel"/>
    <property type="match status" value="1"/>
</dbReference>
<dbReference type="Pfam" id="PF10615">
    <property type="entry name" value="DUF2470"/>
    <property type="match status" value="1"/>
</dbReference>
<proteinExistence type="predicted"/>
<dbReference type="Proteomes" id="UP001183615">
    <property type="component" value="Unassembled WGS sequence"/>
</dbReference>
<sequence>MIRPGSPAPGTGHRDHEGPPCPDEEAGQPTAAERVRTLLASNASATLAIPGADQEEPGAWALDFRVVAPSGDVYLLAVSGSPTARIAAHALADELTAVIELTDVAPVAVPHRIRGRGWVAGWLTTARGAERATAIGLLAERYPALDALPGLGPGGAEHEDADPVLRLEVGEAFTDDLWGACHVEPDEFAEAAPDPLARHEAELLQHLAAAHETQLRSLCTLLGRGPADCGMAWPAAGGRAVPWEAVTPLGLDRFGLRVRFRAGEACFDARFDFPEPVRDLTQLRRAMRQLFEAAGA</sequence>
<accession>A0ABU2S1M7</accession>
<keyword evidence="4" id="KW-1185">Reference proteome</keyword>
<protein>
    <submittedName>
        <fullName evidence="3">DUF2470 domain-containing protein</fullName>
    </submittedName>
</protein>
<evidence type="ECO:0000313" key="3">
    <source>
        <dbReference type="EMBL" id="MDT0442792.1"/>
    </source>
</evidence>
<feature type="region of interest" description="Disordered" evidence="1">
    <location>
        <begin position="1"/>
        <end position="29"/>
    </location>
</feature>
<dbReference type="Gene3D" id="3.20.180.10">
    <property type="entry name" value="PNP-oxidase-like"/>
    <property type="match status" value="1"/>
</dbReference>
<organism evidence="3 4">
    <name type="scientific">Streptomyces johnsoniae</name>
    <dbReference type="NCBI Taxonomy" id="3075532"/>
    <lineage>
        <taxon>Bacteria</taxon>
        <taxon>Bacillati</taxon>
        <taxon>Actinomycetota</taxon>
        <taxon>Actinomycetes</taxon>
        <taxon>Kitasatosporales</taxon>
        <taxon>Streptomycetaceae</taxon>
        <taxon>Streptomyces</taxon>
    </lineage>
</organism>
<dbReference type="InterPro" id="IPR019595">
    <property type="entry name" value="DUF2470"/>
</dbReference>
<evidence type="ECO:0000313" key="4">
    <source>
        <dbReference type="Proteomes" id="UP001183615"/>
    </source>
</evidence>
<evidence type="ECO:0000256" key="1">
    <source>
        <dbReference type="SAM" id="MobiDB-lite"/>
    </source>
</evidence>
<name>A0ABU2S1M7_9ACTN</name>
<evidence type="ECO:0000259" key="2">
    <source>
        <dbReference type="Pfam" id="PF10615"/>
    </source>
</evidence>
<dbReference type="EMBL" id="JAVREV010000004">
    <property type="protein sequence ID" value="MDT0442792.1"/>
    <property type="molecule type" value="Genomic_DNA"/>
</dbReference>
<feature type="domain" description="DUF2470" evidence="2">
    <location>
        <begin position="201"/>
        <end position="288"/>
    </location>
</feature>
<dbReference type="PANTHER" id="PTHR13343:SF17">
    <property type="entry name" value="CELLULAR REPRESSOR OF E1A-STIMULATED GENES, ISOFORM A"/>
    <property type="match status" value="1"/>
</dbReference>
<dbReference type="InterPro" id="IPR037119">
    <property type="entry name" value="Haem_oxidase_HugZ-like_sf"/>
</dbReference>
<dbReference type="PANTHER" id="PTHR13343">
    <property type="entry name" value="CREG1 PROTEIN"/>
    <property type="match status" value="1"/>
</dbReference>
<reference evidence="4" key="1">
    <citation type="submission" date="2023-07" db="EMBL/GenBank/DDBJ databases">
        <title>30 novel species of actinomycetes from the DSMZ collection.</title>
        <authorList>
            <person name="Nouioui I."/>
        </authorList>
    </citation>
    <scope>NUCLEOTIDE SEQUENCE [LARGE SCALE GENOMIC DNA]</scope>
    <source>
        <strain evidence="4">DSM 41886</strain>
    </source>
</reference>
<comment type="caution">
    <text evidence="3">The sequence shown here is derived from an EMBL/GenBank/DDBJ whole genome shotgun (WGS) entry which is preliminary data.</text>
</comment>